<dbReference type="GO" id="GO:0000981">
    <property type="term" value="F:DNA-binding transcription factor activity, RNA polymerase II-specific"/>
    <property type="evidence" value="ECO:0007669"/>
    <property type="project" value="InterPro"/>
</dbReference>
<name>A0A319EFR2_ASPSB</name>
<dbReference type="GO" id="GO:0006351">
    <property type="term" value="P:DNA-templated transcription"/>
    <property type="evidence" value="ECO:0007669"/>
    <property type="project" value="InterPro"/>
</dbReference>
<keyword evidence="3" id="KW-0805">Transcription regulation</keyword>
<dbReference type="InterPro" id="IPR051711">
    <property type="entry name" value="Stress_Response_Reg"/>
</dbReference>
<dbReference type="Pfam" id="PF00172">
    <property type="entry name" value="Zn_clus"/>
    <property type="match status" value="1"/>
</dbReference>
<dbReference type="PANTHER" id="PTHR47540:SF6">
    <property type="entry name" value="ZN(II)2CYS6 TRANSCRIPTION FACTOR (EUROFUNG)"/>
    <property type="match status" value="1"/>
</dbReference>
<dbReference type="VEuPathDB" id="FungiDB:BO78DRAFT_364957"/>
<dbReference type="GO" id="GO:0008270">
    <property type="term" value="F:zinc ion binding"/>
    <property type="evidence" value="ECO:0007669"/>
    <property type="project" value="InterPro"/>
</dbReference>
<evidence type="ECO:0000256" key="6">
    <source>
        <dbReference type="ARBA" id="ARBA00023242"/>
    </source>
</evidence>
<gene>
    <name evidence="9" type="ORF">BO78DRAFT_364957</name>
</gene>
<dbReference type="SMART" id="SM00066">
    <property type="entry name" value="GAL4"/>
    <property type="match status" value="1"/>
</dbReference>
<dbReference type="Proteomes" id="UP000248423">
    <property type="component" value="Unassembled WGS sequence"/>
</dbReference>
<dbReference type="InterPro" id="IPR001138">
    <property type="entry name" value="Zn2Cys6_DnaBD"/>
</dbReference>
<keyword evidence="6" id="KW-0539">Nucleus</keyword>
<evidence type="ECO:0000256" key="3">
    <source>
        <dbReference type="ARBA" id="ARBA00023015"/>
    </source>
</evidence>
<dbReference type="EMBL" id="KZ826335">
    <property type="protein sequence ID" value="PYI08351.1"/>
    <property type="molecule type" value="Genomic_DNA"/>
</dbReference>
<evidence type="ECO:0000256" key="4">
    <source>
        <dbReference type="ARBA" id="ARBA00023125"/>
    </source>
</evidence>
<evidence type="ECO:0000259" key="8">
    <source>
        <dbReference type="PROSITE" id="PS50048"/>
    </source>
</evidence>
<dbReference type="PROSITE" id="PS00463">
    <property type="entry name" value="ZN2_CY6_FUNGAL_1"/>
    <property type="match status" value="1"/>
</dbReference>
<evidence type="ECO:0000313" key="9">
    <source>
        <dbReference type="EMBL" id="PYI08351.1"/>
    </source>
</evidence>
<keyword evidence="10" id="KW-1185">Reference proteome</keyword>
<evidence type="ECO:0000256" key="7">
    <source>
        <dbReference type="SAM" id="MobiDB-lite"/>
    </source>
</evidence>
<feature type="region of interest" description="Disordered" evidence="7">
    <location>
        <begin position="87"/>
        <end position="106"/>
    </location>
</feature>
<accession>A0A319EFR2</accession>
<dbReference type="CDD" id="cd12148">
    <property type="entry name" value="fungal_TF_MHR"/>
    <property type="match status" value="1"/>
</dbReference>
<dbReference type="SMART" id="SM00906">
    <property type="entry name" value="Fungal_trans"/>
    <property type="match status" value="1"/>
</dbReference>
<keyword evidence="2" id="KW-0479">Metal-binding</keyword>
<sequence>MPPGRIFPIATTRRPKSIACQKCHAKKVRCPGGHPCATCVQLNCVPECIYPKRDRQIKISQSYLERLLKENDTLRARSEATGRWVSEPAPVSTTCPGGDDVEEQPTQNPLLDERPWFLPVNSSRIPILIGEVADPAFATRIRQTIARSAPNHIPRTAYPADDAVVDCEVPRLNHAHARFLLRTALGYFEGRYHIVRKSAVWALFEQYIQEPIFLDPLSKCKLSALFSFGELYSSHNKSPREGIPGLAYFKSANRAYGALHERPSADYIEICLILALYSLHINRRHSAYFLASTAVRHCIVMGLHLNIPDFQIQDVEIREHLSRLWWTSYLLDHQCATVSSQIVSVSDDDIFVDYPNTTRILESNREDFPGTDALVSRITLAKLTNRIVKTIYGRRTYTDPFLHRVQSALKDLQQWYKVLPEPLKATTDGSSHGPGILNLTLSFNQCLILATRPVLLYVARTQRTPGGSPGTDHLHSNTHALAEACIRCARDSFSMITETWIQGSFRTFDYFMTQHLFSAATILAIASLLDHSEEDRHRFEFAGQLLGKLRDAGSFPAMEYCQHLAGINADFQTLAVEPRLSPLANVESPPGEEIQHDSIPEPRVDVGLSLLTTPQVAASSAVFADPSMCAFLSQDEFLPAHLDDFLINSQMEAVYWPTLDPGLDSVG</sequence>
<dbReference type="SUPFAM" id="SSF57701">
    <property type="entry name" value="Zn2/Cys6 DNA-binding domain"/>
    <property type="match status" value="1"/>
</dbReference>
<evidence type="ECO:0000313" key="10">
    <source>
        <dbReference type="Proteomes" id="UP000248423"/>
    </source>
</evidence>
<comment type="subcellular location">
    <subcellularLocation>
        <location evidence="1">Nucleus</location>
    </subcellularLocation>
</comment>
<dbReference type="AlphaFoldDB" id="A0A319EFR2"/>
<dbReference type="PROSITE" id="PS50048">
    <property type="entry name" value="ZN2_CY6_FUNGAL_2"/>
    <property type="match status" value="1"/>
</dbReference>
<dbReference type="CDD" id="cd00067">
    <property type="entry name" value="GAL4"/>
    <property type="match status" value="1"/>
</dbReference>
<dbReference type="Gene3D" id="4.10.240.10">
    <property type="entry name" value="Zn(2)-C6 fungal-type DNA-binding domain"/>
    <property type="match status" value="1"/>
</dbReference>
<dbReference type="STRING" id="1448318.A0A319EFR2"/>
<dbReference type="GO" id="GO:0043565">
    <property type="term" value="F:sequence-specific DNA binding"/>
    <property type="evidence" value="ECO:0007669"/>
    <property type="project" value="TreeGrafter"/>
</dbReference>
<keyword evidence="4" id="KW-0238">DNA-binding</keyword>
<dbReference type="Pfam" id="PF04082">
    <property type="entry name" value="Fungal_trans"/>
    <property type="match status" value="1"/>
</dbReference>
<proteinExistence type="predicted"/>
<dbReference type="GO" id="GO:0005634">
    <property type="term" value="C:nucleus"/>
    <property type="evidence" value="ECO:0007669"/>
    <property type="project" value="UniProtKB-SubCell"/>
</dbReference>
<dbReference type="GO" id="GO:0045944">
    <property type="term" value="P:positive regulation of transcription by RNA polymerase II"/>
    <property type="evidence" value="ECO:0007669"/>
    <property type="project" value="TreeGrafter"/>
</dbReference>
<organism evidence="9 10">
    <name type="scientific">Aspergillus sclerotiicarbonarius (strain CBS 121057 / IBT 28362)</name>
    <dbReference type="NCBI Taxonomy" id="1448318"/>
    <lineage>
        <taxon>Eukaryota</taxon>
        <taxon>Fungi</taxon>
        <taxon>Dikarya</taxon>
        <taxon>Ascomycota</taxon>
        <taxon>Pezizomycotina</taxon>
        <taxon>Eurotiomycetes</taxon>
        <taxon>Eurotiomycetidae</taxon>
        <taxon>Eurotiales</taxon>
        <taxon>Aspergillaceae</taxon>
        <taxon>Aspergillus</taxon>
        <taxon>Aspergillus subgen. Circumdati</taxon>
    </lineage>
</organism>
<dbReference type="InterPro" id="IPR007219">
    <property type="entry name" value="XnlR_reg_dom"/>
</dbReference>
<dbReference type="PANTHER" id="PTHR47540">
    <property type="entry name" value="THIAMINE REPRESSIBLE GENES REGULATORY PROTEIN THI5"/>
    <property type="match status" value="1"/>
</dbReference>
<dbReference type="OrthoDB" id="3990906at2759"/>
<keyword evidence="5" id="KW-0804">Transcription</keyword>
<reference evidence="9 10" key="1">
    <citation type="submission" date="2018-02" db="EMBL/GenBank/DDBJ databases">
        <title>The genomes of Aspergillus section Nigri reveals drivers in fungal speciation.</title>
        <authorList>
            <consortium name="DOE Joint Genome Institute"/>
            <person name="Vesth T.C."/>
            <person name="Nybo J."/>
            <person name="Theobald S."/>
            <person name="Brandl J."/>
            <person name="Frisvad J.C."/>
            <person name="Nielsen K.F."/>
            <person name="Lyhne E.K."/>
            <person name="Kogle M.E."/>
            <person name="Kuo A."/>
            <person name="Riley R."/>
            <person name="Clum A."/>
            <person name="Nolan M."/>
            <person name="Lipzen A."/>
            <person name="Salamov A."/>
            <person name="Henrissat B."/>
            <person name="Wiebenga A."/>
            <person name="De vries R.P."/>
            <person name="Grigoriev I.V."/>
            <person name="Mortensen U.H."/>
            <person name="Andersen M.R."/>
            <person name="Baker S.E."/>
        </authorList>
    </citation>
    <scope>NUCLEOTIDE SEQUENCE [LARGE SCALE GENOMIC DNA]</scope>
    <source>
        <strain evidence="9 10">CBS 121057</strain>
    </source>
</reference>
<evidence type="ECO:0000256" key="5">
    <source>
        <dbReference type="ARBA" id="ARBA00023163"/>
    </source>
</evidence>
<evidence type="ECO:0000256" key="2">
    <source>
        <dbReference type="ARBA" id="ARBA00022723"/>
    </source>
</evidence>
<protein>
    <recommendedName>
        <fullName evidence="8">Zn(2)-C6 fungal-type domain-containing protein</fullName>
    </recommendedName>
</protein>
<feature type="domain" description="Zn(2)-C6 fungal-type" evidence="8">
    <location>
        <begin position="19"/>
        <end position="50"/>
    </location>
</feature>
<dbReference type="InterPro" id="IPR036864">
    <property type="entry name" value="Zn2-C6_fun-type_DNA-bd_sf"/>
</dbReference>
<evidence type="ECO:0000256" key="1">
    <source>
        <dbReference type="ARBA" id="ARBA00004123"/>
    </source>
</evidence>